<organism evidence="1 2">
    <name type="scientific">Neiella holothuriorum</name>
    <dbReference type="NCBI Taxonomy" id="2870530"/>
    <lineage>
        <taxon>Bacteria</taxon>
        <taxon>Pseudomonadati</taxon>
        <taxon>Pseudomonadota</taxon>
        <taxon>Gammaproteobacteria</taxon>
        <taxon>Alteromonadales</taxon>
        <taxon>Echinimonadaceae</taxon>
        <taxon>Neiella</taxon>
    </lineage>
</organism>
<evidence type="ECO:0008006" key="3">
    <source>
        <dbReference type="Google" id="ProtNLM"/>
    </source>
</evidence>
<dbReference type="RefSeq" id="WP_220104703.1">
    <property type="nucleotide sequence ID" value="NZ_JAHZSS010000018.1"/>
</dbReference>
<keyword evidence="2" id="KW-1185">Reference proteome</keyword>
<accession>A0ABS7EI88</accession>
<reference evidence="1" key="1">
    <citation type="submission" date="2021-07" db="EMBL/GenBank/DDBJ databases">
        <title>Neiella marina sp. nov., isolated from the intestinal content of sea cucumber Apostichopus japonicus.</title>
        <authorList>
            <person name="Bai X."/>
        </authorList>
    </citation>
    <scope>NUCLEOTIDE SEQUENCE</scope>
    <source>
        <strain evidence="1">126</strain>
    </source>
</reference>
<dbReference type="EMBL" id="JAHZSS010000018">
    <property type="protein sequence ID" value="MBW8192069.1"/>
    <property type="molecule type" value="Genomic_DNA"/>
</dbReference>
<evidence type="ECO:0000313" key="2">
    <source>
        <dbReference type="Proteomes" id="UP001166251"/>
    </source>
</evidence>
<evidence type="ECO:0000313" key="1">
    <source>
        <dbReference type="EMBL" id="MBW8192069.1"/>
    </source>
</evidence>
<comment type="caution">
    <text evidence="1">The sequence shown here is derived from an EMBL/GenBank/DDBJ whole genome shotgun (WGS) entry which is preliminary data.</text>
</comment>
<gene>
    <name evidence="1" type="ORF">K0504_13585</name>
</gene>
<name>A0ABS7EI88_9GAMM</name>
<protein>
    <recommendedName>
        <fullName evidence="3">Tryptophan synthase subunit beta like protein</fullName>
    </recommendedName>
</protein>
<sequence length="117" mass="12975">MFFVSRNTSGDITAIAREASEQFPEAIAGDSPELVAFLQRQGDGADMLSLLQDSDTPLIRVLEDLVQLLVKKNLIQFTELPEPAQLKLLDRKQIRTRLSEFSTDSTLLDSGDEAPLI</sequence>
<dbReference type="Proteomes" id="UP001166251">
    <property type="component" value="Unassembled WGS sequence"/>
</dbReference>
<proteinExistence type="predicted"/>